<dbReference type="Gene3D" id="3.40.50.12160">
    <property type="entry name" value="Methylthiotransferase, N-terminal domain"/>
    <property type="match status" value="1"/>
</dbReference>
<keyword evidence="4" id="KW-0808">Transferase</keyword>
<dbReference type="InterPro" id="IPR058240">
    <property type="entry name" value="rSAM_sf"/>
</dbReference>
<dbReference type="InterPro" id="IPR023404">
    <property type="entry name" value="rSAM_horseshoe"/>
</dbReference>
<dbReference type="GO" id="GO:0035598">
    <property type="term" value="F:tRNA (N(6)-L-threonylcarbamoyladenosine(37)-C(2))-methylthiotransferase activity"/>
    <property type="evidence" value="ECO:0007669"/>
    <property type="project" value="TreeGrafter"/>
</dbReference>
<dbReference type="InterPro" id="IPR013848">
    <property type="entry name" value="Methylthiotransferase_N"/>
</dbReference>
<evidence type="ECO:0000256" key="4">
    <source>
        <dbReference type="ARBA" id="ARBA00022679"/>
    </source>
</evidence>
<dbReference type="PANTHER" id="PTHR11918:SF45">
    <property type="entry name" value="THREONYLCARBAMOYLADENOSINE TRNA METHYLTHIOTRANSFERASE"/>
    <property type="match status" value="1"/>
</dbReference>
<keyword evidence="7" id="KW-0479">Metal-binding</keyword>
<dbReference type="InterPro" id="IPR006467">
    <property type="entry name" value="MiaB-like_bact"/>
</dbReference>
<keyword evidence="9" id="KW-0411">Iron-sulfur</keyword>
<proteinExistence type="predicted"/>
<evidence type="ECO:0000256" key="8">
    <source>
        <dbReference type="ARBA" id="ARBA00023004"/>
    </source>
</evidence>
<evidence type="ECO:0000256" key="9">
    <source>
        <dbReference type="ARBA" id="ARBA00023014"/>
    </source>
</evidence>
<gene>
    <name evidence="12" type="ORF">PRLR5076_06000</name>
</gene>
<keyword evidence="13" id="KW-1185">Reference proteome</keyword>
<feature type="domain" description="Radical SAM core" evidence="11">
    <location>
        <begin position="163"/>
        <end position="391"/>
    </location>
</feature>
<name>A0A9R1C832_9BACT</name>
<dbReference type="SFLD" id="SFLDS00029">
    <property type="entry name" value="Radical_SAM"/>
    <property type="match status" value="1"/>
</dbReference>
<evidence type="ECO:0000256" key="7">
    <source>
        <dbReference type="ARBA" id="ARBA00022723"/>
    </source>
</evidence>
<dbReference type="GO" id="GO:0051539">
    <property type="term" value="F:4 iron, 4 sulfur cluster binding"/>
    <property type="evidence" value="ECO:0007669"/>
    <property type="project" value="UniProtKB-KW"/>
</dbReference>
<comment type="caution">
    <text evidence="12">The sequence shown here is derived from an EMBL/GenBank/DDBJ whole genome shotgun (WGS) entry which is preliminary data.</text>
</comment>
<dbReference type="NCBIfam" id="TIGR01579">
    <property type="entry name" value="MiaB-like-C"/>
    <property type="match status" value="1"/>
</dbReference>
<dbReference type="FunFam" id="3.40.50.12160:FF:000004">
    <property type="entry name" value="Threonylcarbamoyladenosine tRNA methylthiotransferase MtaB"/>
    <property type="match status" value="1"/>
</dbReference>
<dbReference type="AlphaFoldDB" id="A0A9R1C832"/>
<comment type="cofactor">
    <cofactor evidence="1">
        <name>[4Fe-4S] cluster</name>
        <dbReference type="ChEBI" id="CHEBI:49883"/>
    </cofactor>
</comment>
<dbReference type="EMBL" id="BPUB01000001">
    <property type="protein sequence ID" value="GJG57749.1"/>
    <property type="molecule type" value="Genomic_DNA"/>
</dbReference>
<keyword evidence="8" id="KW-0408">Iron</keyword>
<evidence type="ECO:0000259" key="10">
    <source>
        <dbReference type="PROSITE" id="PS51449"/>
    </source>
</evidence>
<dbReference type="RefSeq" id="WP_223930013.1">
    <property type="nucleotide sequence ID" value="NZ_BPTU01000004.1"/>
</dbReference>
<sequence>MEDRLLGGKTARYYTLGCKLNFSETSSFRSGFMNLGVTDAAEGEKADICLINTCSVTGEANHKCRQIIHRMVRENPGAFVVVTGCYAQLEAKDIAAMPGVSLVLGSNEKVNLVERVVEAMKEELVNPEVFSHGAEIENVFAGQTDDAKKPVGMIRTFQPSCARGNRTRYFLKVQDGCSYFCTYCTIPYARGLSRNPPISTLVDQARKAAAEGGKEIVITGVNIGDFGETTHETFIDLVKALDGVEGIERYRISSIEPDLLSDELIDYCAHSRAFMPHFHIPLQSGSDTVLKLMHRRYDAALFAHKVNYIKEVMPDAFIGVDVMVGCRGEHPEHFQQTYDFLAALPVTKLHVFPYSERPGTAALRIPYVVDMAERKRRARKLIELSDEKTHDFYAQHIGRKAEVLFERAQEGHAVHGFTRNYIRVELPADKVHDDYDNTIAEVELGGFNADGTALMVKNIEPSMPL</sequence>
<accession>A0A9R1C832</accession>
<dbReference type="PROSITE" id="PS01278">
    <property type="entry name" value="MTTASE_RADICAL"/>
    <property type="match status" value="1"/>
</dbReference>
<dbReference type="PROSITE" id="PS51449">
    <property type="entry name" value="MTTASE_N"/>
    <property type="match status" value="1"/>
</dbReference>
<dbReference type="Pfam" id="PF04055">
    <property type="entry name" value="Radical_SAM"/>
    <property type="match status" value="1"/>
</dbReference>
<evidence type="ECO:0000256" key="1">
    <source>
        <dbReference type="ARBA" id="ARBA00001966"/>
    </source>
</evidence>
<evidence type="ECO:0000256" key="5">
    <source>
        <dbReference type="ARBA" id="ARBA00022691"/>
    </source>
</evidence>
<dbReference type="NCBIfam" id="TIGR00089">
    <property type="entry name" value="MiaB/RimO family radical SAM methylthiotransferase"/>
    <property type="match status" value="1"/>
</dbReference>
<evidence type="ECO:0000259" key="11">
    <source>
        <dbReference type="PROSITE" id="PS51918"/>
    </source>
</evidence>
<protein>
    <submittedName>
        <fullName evidence="12">tRNA (N(6)-L-threonylcarbamoyladenosine(37)-C(2))-methylthiotransferase MtaB</fullName>
    </submittedName>
</protein>
<evidence type="ECO:0000256" key="2">
    <source>
        <dbReference type="ARBA" id="ARBA00022485"/>
    </source>
</evidence>
<dbReference type="Gene3D" id="3.80.30.20">
    <property type="entry name" value="tm_1862 like domain"/>
    <property type="match status" value="1"/>
</dbReference>
<dbReference type="FunFam" id="3.80.30.20:FF:000006">
    <property type="entry name" value="MiaB-like tRNA modifying enzyme"/>
    <property type="match status" value="1"/>
</dbReference>
<dbReference type="InterPro" id="IPR007197">
    <property type="entry name" value="rSAM"/>
</dbReference>
<evidence type="ECO:0000313" key="12">
    <source>
        <dbReference type="EMBL" id="GJG57749.1"/>
    </source>
</evidence>
<keyword evidence="5" id="KW-0949">S-adenosyl-L-methionine</keyword>
<keyword evidence="6" id="KW-0819">tRNA processing</keyword>
<dbReference type="InterPro" id="IPR038135">
    <property type="entry name" value="Methylthiotransferase_N_sf"/>
</dbReference>
<dbReference type="GeneID" id="72468649"/>
<organism evidence="12 13">
    <name type="scientific">Prevotella lacticifex</name>
    <dbReference type="NCBI Taxonomy" id="2854755"/>
    <lineage>
        <taxon>Bacteria</taxon>
        <taxon>Pseudomonadati</taxon>
        <taxon>Bacteroidota</taxon>
        <taxon>Bacteroidia</taxon>
        <taxon>Bacteroidales</taxon>
        <taxon>Prevotellaceae</taxon>
        <taxon>Prevotella</taxon>
    </lineage>
</organism>
<keyword evidence="3" id="KW-0963">Cytoplasm</keyword>
<dbReference type="InterPro" id="IPR020612">
    <property type="entry name" value="Methylthiotransferase_CS"/>
</dbReference>
<dbReference type="CDD" id="cd01335">
    <property type="entry name" value="Radical_SAM"/>
    <property type="match status" value="1"/>
</dbReference>
<dbReference type="SMART" id="SM00729">
    <property type="entry name" value="Elp3"/>
    <property type="match status" value="1"/>
</dbReference>
<dbReference type="SFLD" id="SFLDG01082">
    <property type="entry name" value="B12-binding_domain_containing"/>
    <property type="match status" value="1"/>
</dbReference>
<keyword evidence="2" id="KW-0004">4Fe-4S</keyword>
<dbReference type="Proteomes" id="UP000825483">
    <property type="component" value="Unassembled WGS sequence"/>
</dbReference>
<dbReference type="Pfam" id="PF00919">
    <property type="entry name" value="UPF0004"/>
    <property type="match status" value="1"/>
</dbReference>
<feature type="domain" description="MTTase N-terminal" evidence="10">
    <location>
        <begin position="9"/>
        <end position="121"/>
    </location>
</feature>
<dbReference type="PROSITE" id="PS51918">
    <property type="entry name" value="RADICAL_SAM"/>
    <property type="match status" value="1"/>
</dbReference>
<dbReference type="SUPFAM" id="SSF102114">
    <property type="entry name" value="Radical SAM enzymes"/>
    <property type="match status" value="1"/>
</dbReference>
<evidence type="ECO:0000256" key="3">
    <source>
        <dbReference type="ARBA" id="ARBA00022490"/>
    </source>
</evidence>
<dbReference type="PANTHER" id="PTHR11918">
    <property type="entry name" value="RADICAL SAM PROTEINS"/>
    <property type="match status" value="1"/>
</dbReference>
<dbReference type="InterPro" id="IPR005839">
    <property type="entry name" value="Methylthiotransferase"/>
</dbReference>
<dbReference type="InterPro" id="IPR006638">
    <property type="entry name" value="Elp3/MiaA/NifB-like_rSAM"/>
</dbReference>
<evidence type="ECO:0000313" key="13">
    <source>
        <dbReference type="Proteomes" id="UP000825483"/>
    </source>
</evidence>
<evidence type="ECO:0000256" key="6">
    <source>
        <dbReference type="ARBA" id="ARBA00022694"/>
    </source>
</evidence>
<dbReference type="GO" id="GO:0046872">
    <property type="term" value="F:metal ion binding"/>
    <property type="evidence" value="ECO:0007669"/>
    <property type="project" value="UniProtKB-KW"/>
</dbReference>
<reference evidence="12" key="1">
    <citation type="journal article" date="2022" name="Int. J. Syst. Evol. Microbiol.">
        <title>Prevotella lacticifex sp. nov., isolated from the rumen of cows.</title>
        <authorList>
            <person name="Shinkai T."/>
            <person name="Ikeyama N."/>
            <person name="Kumagai M."/>
            <person name="Ohmori H."/>
            <person name="Sakamoto M."/>
            <person name="Ohkuma M."/>
            <person name="Mitsumori M."/>
        </authorList>
    </citation>
    <scope>NUCLEOTIDE SEQUENCE</scope>
    <source>
        <strain evidence="12">R5076</strain>
    </source>
</reference>